<dbReference type="Gene3D" id="3.90.320.10">
    <property type="match status" value="1"/>
</dbReference>
<name>A0A1G2R8I2_9BACT</name>
<protein>
    <recommendedName>
        <fullName evidence="3">PD-(D/E)XK endonuclease-like domain-containing protein</fullName>
    </recommendedName>
</protein>
<dbReference type="Proteomes" id="UP000178529">
    <property type="component" value="Unassembled WGS sequence"/>
</dbReference>
<evidence type="ECO:0000313" key="1">
    <source>
        <dbReference type="EMBL" id="OHA69154.1"/>
    </source>
</evidence>
<dbReference type="EMBL" id="MHTY01000005">
    <property type="protein sequence ID" value="OHA69154.1"/>
    <property type="molecule type" value="Genomic_DNA"/>
</dbReference>
<evidence type="ECO:0000313" key="2">
    <source>
        <dbReference type="Proteomes" id="UP000178529"/>
    </source>
</evidence>
<proteinExistence type="predicted"/>
<dbReference type="AlphaFoldDB" id="A0A1G2R8I2"/>
<organism evidence="1 2">
    <name type="scientific">Candidatus Wildermuthbacteria bacterium RIFCSPHIGHO2_02_FULL_48_16</name>
    <dbReference type="NCBI Taxonomy" id="1802453"/>
    <lineage>
        <taxon>Bacteria</taxon>
        <taxon>Candidatus Wildermuthiibacteriota</taxon>
    </lineage>
</organism>
<gene>
    <name evidence="1" type="ORF">A3J68_02405</name>
</gene>
<dbReference type="InterPro" id="IPR011604">
    <property type="entry name" value="PDDEXK-like_dom_sf"/>
</dbReference>
<accession>A0A1G2R8I2</accession>
<reference evidence="1 2" key="1">
    <citation type="journal article" date="2016" name="Nat. Commun.">
        <title>Thousands of microbial genomes shed light on interconnected biogeochemical processes in an aquifer system.</title>
        <authorList>
            <person name="Anantharaman K."/>
            <person name="Brown C.T."/>
            <person name="Hug L.A."/>
            <person name="Sharon I."/>
            <person name="Castelle C.J."/>
            <person name="Probst A.J."/>
            <person name="Thomas B.C."/>
            <person name="Singh A."/>
            <person name="Wilkins M.J."/>
            <person name="Karaoz U."/>
            <person name="Brodie E.L."/>
            <person name="Williams K.H."/>
            <person name="Hubbard S.S."/>
            <person name="Banfield J.F."/>
        </authorList>
    </citation>
    <scope>NUCLEOTIDE SEQUENCE [LARGE SCALE GENOMIC DNA]</scope>
</reference>
<comment type="caution">
    <text evidence="1">The sequence shown here is derived from an EMBL/GenBank/DDBJ whole genome shotgun (WGS) entry which is preliminary data.</text>
</comment>
<evidence type="ECO:0008006" key="3">
    <source>
        <dbReference type="Google" id="ProtNLM"/>
    </source>
</evidence>
<sequence>MTLEFFKRKYGHEVEGLWVPRVTAITSFVSKGNGFWTRESADWGTLVHQSIASTLKGEKQESDPKILPSLQAFFEWQKANSLEIEDGTEVEKKVFDREHLYAGTVDIIGKIGGRKGIIDLKTSSEIRAEHSLQTAAYFSAYNSNGEAEKCKTRWIVRIDQYEECKGCFARRKSRVTGGNPFCNHVWDIPKSEIEFRELESQEHDLDAFLSAKELWEWYNRDWLNQIENYPKKLSQKVLL</sequence>